<dbReference type="NCBIfam" id="TIGR04057">
    <property type="entry name" value="SusC_RagA_signa"/>
    <property type="match status" value="1"/>
</dbReference>
<dbReference type="Gene3D" id="2.170.130.10">
    <property type="entry name" value="TonB-dependent receptor, plug domain"/>
    <property type="match status" value="1"/>
</dbReference>
<evidence type="ECO:0000256" key="1">
    <source>
        <dbReference type="ARBA" id="ARBA00004571"/>
    </source>
</evidence>
<evidence type="ECO:0000256" key="3">
    <source>
        <dbReference type="ARBA" id="ARBA00022452"/>
    </source>
</evidence>
<sequence length="1077" mass="118243">MVKLVRAYEILVLICCLLLPVIADAQQKADTGRITISGNNIPLSHVFKTISKQTGLHFAYDNAAINDAEKVSLNFTDMPWEKVLTFVLRNRNVTWLLEGRRIFLQPLAAPEAGPPLKDTLSVTIRGRITASGGIPIPGVTIVVKGTSRGATTGTDGVFTLYHLASHAPLRISSLGYTPVDTVLSSVKFHEIELSDAVNSLDATVVIGYGSSSRRMLTGSVSTVSASQLAAQPVANPLAALQGQVPGIQVTNTSGLPGAQIKLFIRGRNSIAAGNDPLFIVDGVPFDITPLNNVESLLNAAGRISPFNSINPSDIESIDILKDADATAIYGSRGANGVVLITTKKGKPGHLKTDLNFNTGVGVTAGYTSMLNTSQYLSLRREAFKNDGVTPTAAEAPDLFVWDTTRSINWQRRLTGGTAPITNAQVTLSGGSSTTTFRVGGNYYSEGSVMPANLSYRRGGAHLSLQHYNPDHRLDASLTASFTADRNRSIANDLSSFANLPPNYPLYDQSGALFWGSSFDNPEAWLRQKTTSKTNNLLTNAVLRYRLLPGLQLKTSLGMSNISMHQLFIFPQSAQHPQNAPISFTREAENDRESYIIEPQADYKLNIAKGKLQLLVGGTWQQTVKTGRLAEGQGYQNESMLGNLSEADTIIRPPDTYTMYRYISFFTRLTYDWQSKYLLNISYRRDGSSRFGPGKQFGNFGAIGLGWIFSQENFMKDLTWVSYGKLRASGGLTGNDQIPDYQYMSNYGVNTNYQGSNTLRPLRIANNNYSWEENKKMEAALELGFLDNRIFFSAARYYNRSSNQLVGYQLPGITGFTSYQANLPAKVENTGWEFEVQAKNINTSRLTWNSSANISFFNNRLLEFQDLASSSYANQYIIGQSLNIVRGYRFKGVDPQTGVATFKDYNGDGSLTAGADYTTISNTDPVFYGGFRNDIQYGAFRLEVFCQFVKQQGKIIVNKPGDLRNQTIAALDRWQHPGDVTMVPRATATPGIPAYDNNEILGLSSASYVDASYLRLKNVQLSYIMPEALSKRLKLKLCRLYIQGQNLLTFSGYQGADPETQVGTAPLRIVTTGIQLTL</sequence>
<dbReference type="Pfam" id="PF07715">
    <property type="entry name" value="Plug"/>
    <property type="match status" value="1"/>
</dbReference>
<dbReference type="Pfam" id="PF07660">
    <property type="entry name" value="STN"/>
    <property type="match status" value="1"/>
</dbReference>
<evidence type="ECO:0000256" key="8">
    <source>
        <dbReference type="SAM" id="SignalP"/>
    </source>
</evidence>
<dbReference type="InterPro" id="IPR023996">
    <property type="entry name" value="TonB-dep_OMP_SusC/RagA"/>
</dbReference>
<dbReference type="GO" id="GO:0009279">
    <property type="term" value="C:cell outer membrane"/>
    <property type="evidence" value="ECO:0007669"/>
    <property type="project" value="UniProtKB-SubCell"/>
</dbReference>
<keyword evidence="6 7" id="KW-0998">Cell outer membrane</keyword>
<dbReference type="Gene3D" id="2.40.170.20">
    <property type="entry name" value="TonB-dependent receptor, beta-barrel domain"/>
    <property type="match status" value="1"/>
</dbReference>
<keyword evidence="3 7" id="KW-1134">Transmembrane beta strand</keyword>
<feature type="domain" description="TonB-dependent receptor plug" evidence="10">
    <location>
        <begin position="214"/>
        <end position="337"/>
    </location>
</feature>
<protein>
    <submittedName>
        <fullName evidence="11">SusC/RagA family TonB-linked outer membrane protein</fullName>
    </submittedName>
</protein>
<evidence type="ECO:0000256" key="6">
    <source>
        <dbReference type="ARBA" id="ARBA00023237"/>
    </source>
</evidence>
<dbReference type="Pfam" id="PF13715">
    <property type="entry name" value="CarbopepD_reg_2"/>
    <property type="match status" value="1"/>
</dbReference>
<feature type="chain" id="PRO_5029569549" evidence="8">
    <location>
        <begin position="26"/>
        <end position="1077"/>
    </location>
</feature>
<gene>
    <name evidence="11" type="ORF">GO493_12015</name>
</gene>
<dbReference type="EMBL" id="WRXN01000004">
    <property type="protein sequence ID" value="MVT08989.1"/>
    <property type="molecule type" value="Genomic_DNA"/>
</dbReference>
<dbReference type="SUPFAM" id="SSF49464">
    <property type="entry name" value="Carboxypeptidase regulatory domain-like"/>
    <property type="match status" value="1"/>
</dbReference>
<name>A0A7K1U3R8_9BACT</name>
<evidence type="ECO:0000256" key="4">
    <source>
        <dbReference type="ARBA" id="ARBA00022692"/>
    </source>
</evidence>
<keyword evidence="4 7" id="KW-0812">Transmembrane</keyword>
<comment type="subcellular location">
    <subcellularLocation>
        <location evidence="1 7">Cell outer membrane</location>
        <topology evidence="1 7">Multi-pass membrane protein</topology>
    </subcellularLocation>
</comment>
<evidence type="ECO:0000259" key="10">
    <source>
        <dbReference type="Pfam" id="PF07715"/>
    </source>
</evidence>
<dbReference type="InterPro" id="IPR037066">
    <property type="entry name" value="Plug_dom_sf"/>
</dbReference>
<accession>A0A7K1U3R8</accession>
<keyword evidence="12" id="KW-1185">Reference proteome</keyword>
<evidence type="ECO:0000259" key="9">
    <source>
        <dbReference type="Pfam" id="PF07660"/>
    </source>
</evidence>
<dbReference type="InterPro" id="IPR011662">
    <property type="entry name" value="Secretin/TonB_short_N"/>
</dbReference>
<dbReference type="InterPro" id="IPR023997">
    <property type="entry name" value="TonB-dep_OMP_SusC/RagA_CS"/>
</dbReference>
<comment type="caution">
    <text evidence="11">The sequence shown here is derived from an EMBL/GenBank/DDBJ whole genome shotgun (WGS) entry which is preliminary data.</text>
</comment>
<feature type="domain" description="Secretin/TonB short N-terminal" evidence="9">
    <location>
        <begin position="57"/>
        <end position="106"/>
    </location>
</feature>
<evidence type="ECO:0000256" key="2">
    <source>
        <dbReference type="ARBA" id="ARBA00022448"/>
    </source>
</evidence>
<dbReference type="InterPro" id="IPR039426">
    <property type="entry name" value="TonB-dep_rcpt-like"/>
</dbReference>
<keyword evidence="8" id="KW-0732">Signal</keyword>
<keyword evidence="5 7" id="KW-0472">Membrane</keyword>
<dbReference type="Gene3D" id="2.60.40.1120">
    <property type="entry name" value="Carboxypeptidase-like, regulatory domain"/>
    <property type="match status" value="1"/>
</dbReference>
<proteinExistence type="inferred from homology"/>
<dbReference type="InterPro" id="IPR012910">
    <property type="entry name" value="Plug_dom"/>
</dbReference>
<evidence type="ECO:0000313" key="12">
    <source>
        <dbReference type="Proteomes" id="UP000461730"/>
    </source>
</evidence>
<dbReference type="Proteomes" id="UP000461730">
    <property type="component" value="Unassembled WGS sequence"/>
</dbReference>
<evidence type="ECO:0000256" key="7">
    <source>
        <dbReference type="PROSITE-ProRule" id="PRU01360"/>
    </source>
</evidence>
<dbReference type="RefSeq" id="WP_157306405.1">
    <property type="nucleotide sequence ID" value="NZ_WRXN01000004.1"/>
</dbReference>
<evidence type="ECO:0000256" key="5">
    <source>
        <dbReference type="ARBA" id="ARBA00023136"/>
    </source>
</evidence>
<dbReference type="InterPro" id="IPR036942">
    <property type="entry name" value="Beta-barrel_TonB_sf"/>
</dbReference>
<evidence type="ECO:0000313" key="11">
    <source>
        <dbReference type="EMBL" id="MVT08989.1"/>
    </source>
</evidence>
<keyword evidence="2 7" id="KW-0813">Transport</keyword>
<dbReference type="NCBIfam" id="TIGR04056">
    <property type="entry name" value="OMP_RagA_SusC"/>
    <property type="match status" value="1"/>
</dbReference>
<dbReference type="InterPro" id="IPR008969">
    <property type="entry name" value="CarboxyPept-like_regulatory"/>
</dbReference>
<dbReference type="SUPFAM" id="SSF56935">
    <property type="entry name" value="Porins"/>
    <property type="match status" value="1"/>
</dbReference>
<dbReference type="PROSITE" id="PS52016">
    <property type="entry name" value="TONB_DEPENDENT_REC_3"/>
    <property type="match status" value="1"/>
</dbReference>
<organism evidence="11 12">
    <name type="scientific">Chitinophaga tropicalis</name>
    <dbReference type="NCBI Taxonomy" id="2683588"/>
    <lineage>
        <taxon>Bacteria</taxon>
        <taxon>Pseudomonadati</taxon>
        <taxon>Bacteroidota</taxon>
        <taxon>Chitinophagia</taxon>
        <taxon>Chitinophagales</taxon>
        <taxon>Chitinophagaceae</taxon>
        <taxon>Chitinophaga</taxon>
    </lineage>
</organism>
<reference evidence="11 12" key="1">
    <citation type="submission" date="2019-12" db="EMBL/GenBank/DDBJ databases">
        <title>Chitinophaga sp. strain ysch24 (GDMCC 1.1355), whole genome shotgun sequence.</title>
        <authorList>
            <person name="Zhang X."/>
        </authorList>
    </citation>
    <scope>NUCLEOTIDE SEQUENCE [LARGE SCALE GENOMIC DNA]</scope>
    <source>
        <strain evidence="12">ysch24</strain>
    </source>
</reference>
<feature type="signal peptide" evidence="8">
    <location>
        <begin position="1"/>
        <end position="25"/>
    </location>
</feature>
<comment type="similarity">
    <text evidence="7">Belongs to the TonB-dependent receptor family.</text>
</comment>
<dbReference type="AlphaFoldDB" id="A0A7K1U3R8"/>